<dbReference type="STRING" id="456900.A0A195CPJ9"/>
<dbReference type="GO" id="GO:0005829">
    <property type="term" value="C:cytosol"/>
    <property type="evidence" value="ECO:0007669"/>
    <property type="project" value="UniProtKB-SubCell"/>
</dbReference>
<dbReference type="Pfam" id="PF00483">
    <property type="entry name" value="NTP_transferase"/>
    <property type="match status" value="1"/>
</dbReference>
<dbReference type="PANTHER" id="PTHR45887:SF1">
    <property type="entry name" value="TRANSLATION INITIATION FACTOR EIF-2B SUBUNIT EPSILON"/>
    <property type="match status" value="1"/>
</dbReference>
<dbReference type="Proteomes" id="UP000078542">
    <property type="component" value="Unassembled WGS sequence"/>
</dbReference>
<dbReference type="SUPFAM" id="SSF53448">
    <property type="entry name" value="Nucleotide-diphospho-sugar transferases"/>
    <property type="match status" value="1"/>
</dbReference>
<evidence type="ECO:0000259" key="7">
    <source>
        <dbReference type="PROSITE" id="PS51363"/>
    </source>
</evidence>
<dbReference type="CDD" id="cd11558">
    <property type="entry name" value="W2_eIF2B_epsilon"/>
    <property type="match status" value="1"/>
</dbReference>
<evidence type="ECO:0000256" key="3">
    <source>
        <dbReference type="ARBA" id="ARBA00022490"/>
    </source>
</evidence>
<keyword evidence="8" id="KW-0396">Initiation factor</keyword>
<reference evidence="8 9" key="1">
    <citation type="submission" date="2016-03" db="EMBL/GenBank/DDBJ databases">
        <title>Cyphomyrmex costatus WGS genome.</title>
        <authorList>
            <person name="Nygaard S."/>
            <person name="Hu H."/>
            <person name="Boomsma J."/>
            <person name="Zhang G."/>
        </authorList>
    </citation>
    <scope>NUCLEOTIDE SEQUENCE [LARGE SCALE GENOMIC DNA]</scope>
    <source>
        <strain evidence="8">MS0001</strain>
        <tissue evidence="8">Whole body</tissue>
    </source>
</reference>
<evidence type="ECO:0000313" key="9">
    <source>
        <dbReference type="Proteomes" id="UP000078542"/>
    </source>
</evidence>
<dbReference type="PANTHER" id="PTHR45887">
    <property type="entry name" value="TRANSLATION INITIATION FACTOR EIF-2B SUBUNIT EPSILON"/>
    <property type="match status" value="1"/>
</dbReference>
<dbReference type="Gene3D" id="3.90.550.10">
    <property type="entry name" value="Spore Coat Polysaccharide Biosynthesis Protein SpsA, Chain A"/>
    <property type="match status" value="1"/>
</dbReference>
<dbReference type="FunFam" id="1.25.40.180:FF:000022">
    <property type="entry name" value="Translation initiation factor eIF-2B epsilon subunit"/>
    <property type="match status" value="1"/>
</dbReference>
<dbReference type="InterPro" id="IPR016024">
    <property type="entry name" value="ARM-type_fold"/>
</dbReference>
<evidence type="ECO:0000313" key="8">
    <source>
        <dbReference type="EMBL" id="KYN02636.1"/>
    </source>
</evidence>
<evidence type="ECO:0000256" key="2">
    <source>
        <dbReference type="ARBA" id="ARBA00007878"/>
    </source>
</evidence>
<evidence type="ECO:0000256" key="4">
    <source>
        <dbReference type="ARBA" id="ARBA00044144"/>
    </source>
</evidence>
<accession>A0A195CPJ9</accession>
<dbReference type="Gene3D" id="1.25.40.180">
    <property type="match status" value="1"/>
</dbReference>
<dbReference type="AlphaFoldDB" id="A0A195CPJ9"/>
<feature type="domain" description="W2" evidence="7">
    <location>
        <begin position="371"/>
        <end position="547"/>
    </location>
</feature>
<dbReference type="InterPro" id="IPR051956">
    <property type="entry name" value="eIF2B_epsilon"/>
</dbReference>
<dbReference type="Pfam" id="PF02020">
    <property type="entry name" value="W2"/>
    <property type="match status" value="1"/>
</dbReference>
<organism evidence="8 9">
    <name type="scientific">Cyphomyrmex costatus</name>
    <dbReference type="NCBI Taxonomy" id="456900"/>
    <lineage>
        <taxon>Eukaryota</taxon>
        <taxon>Metazoa</taxon>
        <taxon>Ecdysozoa</taxon>
        <taxon>Arthropoda</taxon>
        <taxon>Hexapoda</taxon>
        <taxon>Insecta</taxon>
        <taxon>Pterygota</taxon>
        <taxon>Neoptera</taxon>
        <taxon>Endopterygota</taxon>
        <taxon>Hymenoptera</taxon>
        <taxon>Apocrita</taxon>
        <taxon>Aculeata</taxon>
        <taxon>Formicoidea</taxon>
        <taxon>Formicidae</taxon>
        <taxon>Myrmicinae</taxon>
        <taxon>Cyphomyrmex</taxon>
    </lineage>
</organism>
<dbReference type="GO" id="GO:0031369">
    <property type="term" value="F:translation initiation factor binding"/>
    <property type="evidence" value="ECO:0007669"/>
    <property type="project" value="InterPro"/>
</dbReference>
<dbReference type="InterPro" id="IPR003307">
    <property type="entry name" value="W2_domain"/>
</dbReference>
<evidence type="ECO:0000256" key="1">
    <source>
        <dbReference type="ARBA" id="ARBA00004514"/>
    </source>
</evidence>
<dbReference type="InterPro" id="IPR005835">
    <property type="entry name" value="NTP_transferase_dom"/>
</dbReference>
<dbReference type="InterPro" id="IPR029044">
    <property type="entry name" value="Nucleotide-diphossugar_trans"/>
</dbReference>
<keyword evidence="3" id="KW-0963">Cytoplasm</keyword>
<dbReference type="InterPro" id="IPR044123">
    <property type="entry name" value="W2_eIF2B_epsilon"/>
</dbReference>
<sequence length="549" mass="63212">MNTKMCKKDVLQAVILADDFTTRLNPAQNIFPSILMPVINIPLLDYMIETLIKSKIQEVFLYCSSHVDLLKKYMKERVYKDITISLIISDGCRSLGDALRDIDTKGWIRGYFILIRGNTFTNTDLKTLFNVHRVRAEKDKGATMTMVLRNFGSMKDSYLNEEASLIVSDKSSNKILYYTKLKNSEKKVKLELNWFLDHNEVEINSCYLDTHIYLCSPSVLPLFADNFDFQTMDDFIRGVLMNEEILDSRIYWQQLNTEDYALPITSWKAHHVLTQDVLRRHSFPLAPDVLPLLKNFICMPRSTYKHETATFAKGCLLEKDCILGSNSSLGNNTKVARSVIADNCTIVIDCNDCSSESSSNEEILECDSPIPDDTNMFLSEVIDSLLRGYQDKLNCENLILEINSSRYAYNVTIREVTYNVIKAILSLPLHYLSETKTAVTNQNYQKNLKIMITYFNTIIQNYIKNDNAQEDCLRAIEDVVNTTDELLPYAQHLLHQFYDRDILSEEKILEWYESTDENADALHTKVKNAVQPFIKWLREAEEDSSGSDD</sequence>
<dbReference type="GO" id="GO:0005085">
    <property type="term" value="F:guanyl-nucleotide exchange factor activity"/>
    <property type="evidence" value="ECO:0007669"/>
    <property type="project" value="InterPro"/>
</dbReference>
<dbReference type="PROSITE" id="PS51363">
    <property type="entry name" value="W2"/>
    <property type="match status" value="1"/>
</dbReference>
<comment type="subunit">
    <text evidence="6">Component of the translation initiation factor 2B (eIF2B) complex which is a heterodecamer of two sets of five different subunits: alpha, beta, gamma, delta and epsilon. Subunits alpha, beta and delta comprise a regulatory subcomplex and subunits epsilon and gamma comprise a catalytic subcomplex. Within the complex, the hexameric regulatory complex resides at the center, with the two heterodimeric catalytic subcomplexes bound on opposite sides.</text>
</comment>
<protein>
    <recommendedName>
        <fullName evidence="4">Translation initiation factor eIF2B subunit epsilon</fullName>
    </recommendedName>
    <alternativeName>
        <fullName evidence="5">eIF2B GDP-GTP exchange factor subunit epsilon</fullName>
    </alternativeName>
</protein>
<evidence type="ECO:0000256" key="6">
    <source>
        <dbReference type="ARBA" id="ARBA00046432"/>
    </source>
</evidence>
<evidence type="ECO:0000256" key="5">
    <source>
        <dbReference type="ARBA" id="ARBA00044345"/>
    </source>
</evidence>
<dbReference type="SMART" id="SM00515">
    <property type="entry name" value="eIF5C"/>
    <property type="match status" value="1"/>
</dbReference>
<name>A0A195CPJ9_9HYME</name>
<comment type="subcellular location">
    <subcellularLocation>
        <location evidence="1">Cytoplasm</location>
        <location evidence="1">Cytosol</location>
    </subcellularLocation>
</comment>
<dbReference type="GO" id="GO:0005851">
    <property type="term" value="C:eukaryotic translation initiation factor 2B complex"/>
    <property type="evidence" value="ECO:0007669"/>
    <property type="project" value="TreeGrafter"/>
</dbReference>
<gene>
    <name evidence="8" type="ORF">ALC62_06435</name>
</gene>
<proteinExistence type="inferred from homology"/>
<dbReference type="GO" id="GO:0003743">
    <property type="term" value="F:translation initiation factor activity"/>
    <property type="evidence" value="ECO:0007669"/>
    <property type="project" value="UniProtKB-KW"/>
</dbReference>
<dbReference type="SUPFAM" id="SSF48371">
    <property type="entry name" value="ARM repeat"/>
    <property type="match status" value="1"/>
</dbReference>
<keyword evidence="9" id="KW-1185">Reference proteome</keyword>
<dbReference type="EMBL" id="KQ977444">
    <property type="protein sequence ID" value="KYN02636.1"/>
    <property type="molecule type" value="Genomic_DNA"/>
</dbReference>
<comment type="similarity">
    <text evidence="2">Belongs to the eIF-2B gamma/epsilon subunits family.</text>
</comment>
<keyword evidence="8" id="KW-0648">Protein biosynthesis</keyword>